<dbReference type="EMBL" id="BMOV01000007">
    <property type="protein sequence ID" value="GGO13832.1"/>
    <property type="molecule type" value="Genomic_DNA"/>
</dbReference>
<feature type="signal peptide" evidence="1">
    <location>
        <begin position="1"/>
        <end position="26"/>
    </location>
</feature>
<dbReference type="RefSeq" id="WP_188873877.1">
    <property type="nucleotide sequence ID" value="NZ_BMOV01000007.1"/>
</dbReference>
<evidence type="ECO:0000313" key="2">
    <source>
        <dbReference type="EMBL" id="GGO13832.1"/>
    </source>
</evidence>
<dbReference type="Pfam" id="PF19577">
    <property type="entry name" value="DcaP"/>
    <property type="match status" value="1"/>
</dbReference>
<dbReference type="InterPro" id="IPR023614">
    <property type="entry name" value="Porin_dom_sf"/>
</dbReference>
<dbReference type="Proteomes" id="UP000602381">
    <property type="component" value="Unassembled WGS sequence"/>
</dbReference>
<comment type="caution">
    <text evidence="2">The sequence shown here is derived from an EMBL/GenBank/DDBJ whole genome shotgun (WGS) entry which is preliminary data.</text>
</comment>
<evidence type="ECO:0000256" key="1">
    <source>
        <dbReference type="SAM" id="SignalP"/>
    </source>
</evidence>
<accession>A0ABQ2LEN7</accession>
<name>A0ABQ2LEN7_9PROT</name>
<keyword evidence="3" id="KW-1185">Reference proteome</keyword>
<feature type="chain" id="PRO_5047085711" description="Porin" evidence="1">
    <location>
        <begin position="27"/>
        <end position="460"/>
    </location>
</feature>
<dbReference type="InterPro" id="IPR045748">
    <property type="entry name" value="DcaP"/>
</dbReference>
<reference evidence="3" key="1">
    <citation type="journal article" date="2019" name="Int. J. Syst. Evol. Microbiol.">
        <title>The Global Catalogue of Microorganisms (GCM) 10K type strain sequencing project: providing services to taxonomists for standard genome sequencing and annotation.</title>
        <authorList>
            <consortium name="The Broad Institute Genomics Platform"/>
            <consortium name="The Broad Institute Genome Sequencing Center for Infectious Disease"/>
            <person name="Wu L."/>
            <person name="Ma J."/>
        </authorList>
    </citation>
    <scope>NUCLEOTIDE SEQUENCE [LARGE SCALE GENOMIC DNA]</scope>
    <source>
        <strain evidence="3">JCM 17843</strain>
    </source>
</reference>
<dbReference type="SUPFAM" id="SSF56935">
    <property type="entry name" value="Porins"/>
    <property type="match status" value="1"/>
</dbReference>
<protein>
    <recommendedName>
        <fullName evidence="4">Porin</fullName>
    </recommendedName>
</protein>
<gene>
    <name evidence="2" type="ORF">GCM10007972_20420</name>
</gene>
<keyword evidence="1" id="KW-0732">Signal</keyword>
<organism evidence="2 3">
    <name type="scientific">Iodidimonas muriae</name>
    <dbReference type="NCBI Taxonomy" id="261467"/>
    <lineage>
        <taxon>Bacteria</taxon>
        <taxon>Pseudomonadati</taxon>
        <taxon>Pseudomonadota</taxon>
        <taxon>Alphaproteobacteria</taxon>
        <taxon>Iodidimonadales</taxon>
        <taxon>Iodidimonadaceae</taxon>
        <taxon>Iodidimonas</taxon>
    </lineage>
</organism>
<dbReference type="Gene3D" id="2.40.160.10">
    <property type="entry name" value="Porin"/>
    <property type="match status" value="1"/>
</dbReference>
<sequence>MAKAARLLIKGFLLSATMLSTSQALAQDSDVDARLDRLEALVTSLINRMDAKESAPAASDIAVAQQAQQAISETRALAERTAAVETKVAEQSADDNSFAVGKTRVTYGGYVKIDAISQRSSGGQVETGSIVRDFLIPGAIPVGGTSSGFDTDFSARQSRIILETKTNVGSGHKLGSKIEMDFMVTNGGDERVSNSYTPRLRQAYITFDNWLFGQAWSTFQDVGALPEALDFIGPTPGTIFNRQPMVRYSYGGLQIAVEQPETTVTSPTGGRVVTGDDSLPDVVLRYNLKSDMGHLTAAAIGRVLRVKPDDFGRISDDAIGYGLSLSGKLNLGARDDVRFMATAGQGLGRYIGLNIVNDAALRTDGSLDPIATYSGFLAYRHMWTDTLRSTLSGSYFKADNPVTLTTGSVTDESWNIFGNIIYSPVPPLDLGIEYMYANRELENGAADNLQKIQVSAKYKF</sequence>
<evidence type="ECO:0000313" key="3">
    <source>
        <dbReference type="Proteomes" id="UP000602381"/>
    </source>
</evidence>
<evidence type="ECO:0008006" key="4">
    <source>
        <dbReference type="Google" id="ProtNLM"/>
    </source>
</evidence>
<proteinExistence type="predicted"/>